<reference evidence="1 2" key="1">
    <citation type="submission" date="2019-06" db="EMBL/GenBank/DDBJ databases">
        <title>Genome sequence of Litorilinea aerophila BAA-2444.</title>
        <authorList>
            <person name="Maclea K.S."/>
            <person name="Maurais E.G."/>
            <person name="Iannazzi L.C."/>
        </authorList>
    </citation>
    <scope>NUCLEOTIDE SEQUENCE [LARGE SCALE GENOMIC DNA]</scope>
    <source>
        <strain evidence="1 2">ATCC BAA-2444</strain>
    </source>
</reference>
<evidence type="ECO:0000313" key="1">
    <source>
        <dbReference type="EMBL" id="TQE94096.1"/>
    </source>
</evidence>
<accession>A0A540VBE6</accession>
<sequence length="65" mass="7511">MAERTSFIVRIWRDEQGILQGQIHHPQSGWRQPFHTAEQLWHLLSQFQDPEEPPGPPGQRAGSGR</sequence>
<dbReference type="InParanoid" id="A0A540VBE6"/>
<dbReference type="Proteomes" id="UP000317371">
    <property type="component" value="Unassembled WGS sequence"/>
</dbReference>
<keyword evidence="2" id="KW-1185">Reference proteome</keyword>
<gene>
    <name evidence="1" type="ORF">FKZ61_18590</name>
</gene>
<protein>
    <submittedName>
        <fullName evidence="1">Uncharacterized protein</fullName>
    </submittedName>
</protein>
<evidence type="ECO:0000313" key="2">
    <source>
        <dbReference type="Proteomes" id="UP000317371"/>
    </source>
</evidence>
<name>A0A540VBE6_9CHLR</name>
<proteinExistence type="predicted"/>
<dbReference type="AlphaFoldDB" id="A0A540VBE6"/>
<comment type="caution">
    <text evidence="1">The sequence shown here is derived from an EMBL/GenBank/DDBJ whole genome shotgun (WGS) entry which is preliminary data.</text>
</comment>
<dbReference type="RefSeq" id="WP_141611663.1">
    <property type="nucleotide sequence ID" value="NZ_VIGC02000028.1"/>
</dbReference>
<organism evidence="1 2">
    <name type="scientific">Litorilinea aerophila</name>
    <dbReference type="NCBI Taxonomy" id="1204385"/>
    <lineage>
        <taxon>Bacteria</taxon>
        <taxon>Bacillati</taxon>
        <taxon>Chloroflexota</taxon>
        <taxon>Caldilineae</taxon>
        <taxon>Caldilineales</taxon>
        <taxon>Caldilineaceae</taxon>
        <taxon>Litorilinea</taxon>
    </lineage>
</organism>
<dbReference type="OrthoDB" id="6065028at2"/>
<dbReference type="EMBL" id="VIGC01000028">
    <property type="protein sequence ID" value="TQE94096.1"/>
    <property type="molecule type" value="Genomic_DNA"/>
</dbReference>